<evidence type="ECO:0000313" key="10">
    <source>
        <dbReference type="EMBL" id="HHI96804.1"/>
    </source>
</evidence>
<feature type="transmembrane region" description="Helical" evidence="9">
    <location>
        <begin position="94"/>
        <end position="112"/>
    </location>
</feature>
<dbReference type="CDD" id="cd06582">
    <property type="entry name" value="TM_PBP1_LivH_like"/>
    <property type="match status" value="1"/>
</dbReference>
<dbReference type="GO" id="GO:0005886">
    <property type="term" value="C:plasma membrane"/>
    <property type="evidence" value="ECO:0007669"/>
    <property type="project" value="UniProtKB-SubCell"/>
</dbReference>
<evidence type="ECO:0000256" key="2">
    <source>
        <dbReference type="ARBA" id="ARBA00022448"/>
    </source>
</evidence>
<sequence>MDLVILAQFLLAGLSSGAIYALIALGFGVVHNATGIVNFAQGDFVVLGAFVAYSILVSWGLPYWLAFLGAVSLAALAGVLLERLALAPARSREILILVFITVGASIFLRGLIKEIWGKRPFSLPPISTQDLALGSFVFDPQYGWILGVTLSAFFLLHLFFRYTLWGKAMRAVALDAQTAALMGIPVPWVVAASFALAGALGGLAGVLVAPVWPLGFESGVLIGLKGFTAAILGGYGSFPGALLGGLLLGLLEGGAAYFASAYKNILAYVILLVVLLIRPEGLLPLARGQRL</sequence>
<proteinExistence type="inferred from homology"/>
<gene>
    <name evidence="10" type="ORF">ENJ96_03035</name>
</gene>
<feature type="transmembrane region" description="Helical" evidence="9">
    <location>
        <begin position="257"/>
        <end position="277"/>
    </location>
</feature>
<name>A0A7V5NYY0_9BACT</name>
<dbReference type="PANTHER" id="PTHR11795:SF450">
    <property type="entry name" value="ABC TRANSPORTER PERMEASE PROTEIN"/>
    <property type="match status" value="1"/>
</dbReference>
<evidence type="ECO:0000256" key="7">
    <source>
        <dbReference type="ARBA" id="ARBA00023136"/>
    </source>
</evidence>
<feature type="transmembrane region" description="Helical" evidence="9">
    <location>
        <begin position="196"/>
        <end position="215"/>
    </location>
</feature>
<feature type="transmembrane region" description="Helical" evidence="9">
    <location>
        <begin position="6"/>
        <end position="29"/>
    </location>
</feature>
<evidence type="ECO:0000256" key="1">
    <source>
        <dbReference type="ARBA" id="ARBA00004651"/>
    </source>
</evidence>
<dbReference type="InterPro" id="IPR052157">
    <property type="entry name" value="BCAA_transport_permease"/>
</dbReference>
<dbReference type="Proteomes" id="UP000886101">
    <property type="component" value="Unassembled WGS sequence"/>
</dbReference>
<accession>A0A7V5NYY0</accession>
<evidence type="ECO:0000256" key="8">
    <source>
        <dbReference type="ARBA" id="ARBA00037998"/>
    </source>
</evidence>
<evidence type="ECO:0000256" key="4">
    <source>
        <dbReference type="ARBA" id="ARBA00022692"/>
    </source>
</evidence>
<feature type="transmembrane region" description="Helical" evidence="9">
    <location>
        <begin position="227"/>
        <end position="251"/>
    </location>
</feature>
<comment type="subcellular location">
    <subcellularLocation>
        <location evidence="1">Cell membrane</location>
        <topology evidence="1">Multi-pass membrane protein</topology>
    </subcellularLocation>
</comment>
<keyword evidence="5" id="KW-0029">Amino-acid transport</keyword>
<dbReference type="AlphaFoldDB" id="A0A7V5NYY0"/>
<evidence type="ECO:0000256" key="6">
    <source>
        <dbReference type="ARBA" id="ARBA00022989"/>
    </source>
</evidence>
<dbReference type="GO" id="GO:0006865">
    <property type="term" value="P:amino acid transport"/>
    <property type="evidence" value="ECO:0007669"/>
    <property type="project" value="UniProtKB-KW"/>
</dbReference>
<organism evidence="10">
    <name type="scientific">Thermodesulfatator atlanticus</name>
    <dbReference type="NCBI Taxonomy" id="501497"/>
    <lineage>
        <taxon>Bacteria</taxon>
        <taxon>Pseudomonadati</taxon>
        <taxon>Thermodesulfobacteriota</taxon>
        <taxon>Thermodesulfobacteria</taxon>
        <taxon>Thermodesulfobacteriales</taxon>
        <taxon>Thermodesulfatatoraceae</taxon>
        <taxon>Thermodesulfatator</taxon>
    </lineage>
</organism>
<evidence type="ECO:0000256" key="3">
    <source>
        <dbReference type="ARBA" id="ARBA00022475"/>
    </source>
</evidence>
<keyword evidence="3" id="KW-1003">Cell membrane</keyword>
<comment type="caution">
    <text evidence="10">The sequence shown here is derived from an EMBL/GenBank/DDBJ whole genome shotgun (WGS) entry which is preliminary data.</text>
</comment>
<feature type="transmembrane region" description="Helical" evidence="9">
    <location>
        <begin position="62"/>
        <end position="82"/>
    </location>
</feature>
<feature type="transmembrane region" description="Helical" evidence="9">
    <location>
        <begin position="142"/>
        <end position="160"/>
    </location>
</feature>
<keyword evidence="6 9" id="KW-1133">Transmembrane helix</keyword>
<dbReference type="EMBL" id="DROK01000089">
    <property type="protein sequence ID" value="HHI96804.1"/>
    <property type="molecule type" value="Genomic_DNA"/>
</dbReference>
<reference evidence="10" key="1">
    <citation type="journal article" date="2020" name="mSystems">
        <title>Genome- and Community-Level Interaction Insights into Carbon Utilization and Element Cycling Functions of Hydrothermarchaeota in Hydrothermal Sediment.</title>
        <authorList>
            <person name="Zhou Z."/>
            <person name="Liu Y."/>
            <person name="Xu W."/>
            <person name="Pan J."/>
            <person name="Luo Z.H."/>
            <person name="Li M."/>
        </authorList>
    </citation>
    <scope>NUCLEOTIDE SEQUENCE [LARGE SCALE GENOMIC DNA]</scope>
    <source>
        <strain evidence="10">HyVt-533</strain>
    </source>
</reference>
<dbReference type="InterPro" id="IPR001851">
    <property type="entry name" value="ABC_transp_permease"/>
</dbReference>
<dbReference type="GO" id="GO:0022857">
    <property type="term" value="F:transmembrane transporter activity"/>
    <property type="evidence" value="ECO:0007669"/>
    <property type="project" value="InterPro"/>
</dbReference>
<dbReference type="PANTHER" id="PTHR11795">
    <property type="entry name" value="BRANCHED-CHAIN AMINO ACID TRANSPORT SYSTEM PERMEASE PROTEIN LIVH"/>
    <property type="match status" value="1"/>
</dbReference>
<protein>
    <submittedName>
        <fullName evidence="10">Branched-chain amino acid ABC transporter permease</fullName>
    </submittedName>
</protein>
<evidence type="ECO:0000256" key="9">
    <source>
        <dbReference type="SAM" id="Phobius"/>
    </source>
</evidence>
<keyword evidence="4 9" id="KW-0812">Transmembrane</keyword>
<dbReference type="Pfam" id="PF02653">
    <property type="entry name" value="BPD_transp_2"/>
    <property type="match status" value="1"/>
</dbReference>
<comment type="similarity">
    <text evidence="8">Belongs to the binding-protein-dependent transport system permease family. LivHM subfamily.</text>
</comment>
<feature type="transmembrane region" description="Helical" evidence="9">
    <location>
        <begin position="36"/>
        <end position="56"/>
    </location>
</feature>
<keyword evidence="7 9" id="KW-0472">Membrane</keyword>
<keyword evidence="2" id="KW-0813">Transport</keyword>
<evidence type="ECO:0000256" key="5">
    <source>
        <dbReference type="ARBA" id="ARBA00022970"/>
    </source>
</evidence>